<dbReference type="Pfam" id="PF00041">
    <property type="entry name" value="fn3"/>
    <property type="match status" value="1"/>
</dbReference>
<dbReference type="Ensembl" id="ENSNMLT00000041270.1">
    <property type="protein sequence ID" value="ENSNMLP00000037046.1"/>
    <property type="gene ID" value="ENSNMLG00000022946.1"/>
</dbReference>
<evidence type="ECO:0000256" key="4">
    <source>
        <dbReference type="ARBA" id="ARBA00022692"/>
    </source>
</evidence>
<feature type="disulfide bond" evidence="11">
    <location>
        <begin position="277"/>
        <end position="287"/>
    </location>
</feature>
<feature type="domain" description="SRCR" evidence="12">
    <location>
        <begin position="116"/>
        <end position="221"/>
    </location>
</feature>
<name>A0A8C6WWG6_9GOBI</name>
<accession>A0A8C6WWG6</accession>
<comment type="subcellular location">
    <subcellularLocation>
        <location evidence="1">Membrane</location>
        <topology evidence="1">Single-pass membrane protein</topology>
    </subcellularLocation>
    <subcellularLocation>
        <location evidence="2">Secreted</location>
    </subcellularLocation>
</comment>
<reference evidence="14" key="1">
    <citation type="submission" date="2025-08" db="UniProtKB">
        <authorList>
            <consortium name="Ensembl"/>
        </authorList>
    </citation>
    <scope>IDENTIFICATION</scope>
</reference>
<feature type="domain" description="Fibronectin type-III" evidence="13">
    <location>
        <begin position="26"/>
        <end position="114"/>
    </location>
</feature>
<dbReference type="GO" id="GO:0005615">
    <property type="term" value="C:extracellular space"/>
    <property type="evidence" value="ECO:0007669"/>
    <property type="project" value="TreeGrafter"/>
</dbReference>
<dbReference type="Gene3D" id="2.60.40.10">
    <property type="entry name" value="Immunoglobulins"/>
    <property type="match status" value="1"/>
</dbReference>
<dbReference type="PROSITE" id="PS50287">
    <property type="entry name" value="SRCR_2"/>
    <property type="match status" value="2"/>
</dbReference>
<dbReference type="GO" id="GO:0005886">
    <property type="term" value="C:plasma membrane"/>
    <property type="evidence" value="ECO:0007669"/>
    <property type="project" value="TreeGrafter"/>
</dbReference>
<dbReference type="InterPro" id="IPR013783">
    <property type="entry name" value="Ig-like_fold"/>
</dbReference>
<dbReference type="InterPro" id="IPR036116">
    <property type="entry name" value="FN3_sf"/>
</dbReference>
<proteinExistence type="predicted"/>
<dbReference type="Proteomes" id="UP000694523">
    <property type="component" value="Unplaced"/>
</dbReference>
<evidence type="ECO:0000256" key="5">
    <source>
        <dbReference type="ARBA" id="ARBA00022729"/>
    </source>
</evidence>
<evidence type="ECO:0000256" key="2">
    <source>
        <dbReference type="ARBA" id="ARBA00004613"/>
    </source>
</evidence>
<dbReference type="AlphaFoldDB" id="A0A8C6WWG6"/>
<keyword evidence="10" id="KW-0325">Glycoprotein</keyword>
<keyword evidence="5" id="KW-0732">Signal</keyword>
<dbReference type="SUPFAM" id="SSF56487">
    <property type="entry name" value="SRCR-like"/>
    <property type="match status" value="2"/>
</dbReference>
<sequence length="308" mass="33996">MGHVGGQDISLQSLNGAKQRLQGQAQPLSLRFTDVQPRRVRASWDYNSRWVRSFEVNVLRVHPGFITRNSVQGHKRSKEIHHLLPNTSYTVTIIAQESTGVINRDIQVLTTPQDRVRLSRGPGRCSGSVEVLMNQSWGNVCARDFGLTEAAVVCEELDCGAVSELHQGELFTESPALSWSFHCDGEETSLKECESSATRCSTAANLTCSDTALRMMGYSCSGSLHLRYKGEWRPVTSVELDMDFGSALCEQMKCGSVHSVFHKNVSFSPLWRLKPECVKQRSGLTNCLDLDPPVNVTTGGLFLSCSGL</sequence>
<organism evidence="14 15">
    <name type="scientific">Neogobius melanostomus</name>
    <name type="common">round goby</name>
    <dbReference type="NCBI Taxonomy" id="47308"/>
    <lineage>
        <taxon>Eukaryota</taxon>
        <taxon>Metazoa</taxon>
        <taxon>Chordata</taxon>
        <taxon>Craniata</taxon>
        <taxon>Vertebrata</taxon>
        <taxon>Euteleostomi</taxon>
        <taxon>Actinopterygii</taxon>
        <taxon>Neopterygii</taxon>
        <taxon>Teleostei</taxon>
        <taxon>Neoteleostei</taxon>
        <taxon>Acanthomorphata</taxon>
        <taxon>Gobiaria</taxon>
        <taxon>Gobiiformes</taxon>
        <taxon>Gobioidei</taxon>
        <taxon>Gobiidae</taxon>
        <taxon>Benthophilinae</taxon>
        <taxon>Neogobiini</taxon>
        <taxon>Neogobius</taxon>
    </lineage>
</organism>
<dbReference type="PROSITE" id="PS50853">
    <property type="entry name" value="FN3"/>
    <property type="match status" value="1"/>
</dbReference>
<feature type="disulfide bond" evidence="11">
    <location>
        <begin position="183"/>
        <end position="193"/>
    </location>
</feature>
<keyword evidence="6" id="KW-0677">Repeat</keyword>
<evidence type="ECO:0000256" key="10">
    <source>
        <dbReference type="ARBA" id="ARBA00023180"/>
    </source>
</evidence>
<evidence type="ECO:0000256" key="1">
    <source>
        <dbReference type="ARBA" id="ARBA00004167"/>
    </source>
</evidence>
<dbReference type="InterPro" id="IPR003961">
    <property type="entry name" value="FN3_dom"/>
</dbReference>
<evidence type="ECO:0000256" key="6">
    <source>
        <dbReference type="ARBA" id="ARBA00022737"/>
    </source>
</evidence>
<dbReference type="SMART" id="SM00202">
    <property type="entry name" value="SR"/>
    <property type="match status" value="1"/>
</dbReference>
<keyword evidence="7" id="KW-1133">Transmembrane helix</keyword>
<dbReference type="PANTHER" id="PTHR48071">
    <property type="entry name" value="SRCR DOMAIN-CONTAINING PROTEIN"/>
    <property type="match status" value="1"/>
</dbReference>
<dbReference type="InterPro" id="IPR036772">
    <property type="entry name" value="SRCR-like_dom_sf"/>
</dbReference>
<dbReference type="Pfam" id="PF00530">
    <property type="entry name" value="SRCR"/>
    <property type="match status" value="1"/>
</dbReference>
<protein>
    <recommendedName>
        <fullName evidence="16">Scavenger receptor cysteine-rich type 1 protein M130-like</fullName>
    </recommendedName>
</protein>
<evidence type="ECO:0000259" key="12">
    <source>
        <dbReference type="PROSITE" id="PS50287"/>
    </source>
</evidence>
<evidence type="ECO:0000256" key="9">
    <source>
        <dbReference type="ARBA" id="ARBA00023157"/>
    </source>
</evidence>
<keyword evidence="15" id="KW-1185">Reference proteome</keyword>
<dbReference type="GO" id="GO:0004252">
    <property type="term" value="F:serine-type endopeptidase activity"/>
    <property type="evidence" value="ECO:0007669"/>
    <property type="project" value="TreeGrafter"/>
</dbReference>
<dbReference type="FunFam" id="3.10.250.10:FF:000016">
    <property type="entry name" value="Scavenger receptor cysteine-rich protein type 12"/>
    <property type="match status" value="1"/>
</dbReference>
<evidence type="ECO:0000256" key="8">
    <source>
        <dbReference type="ARBA" id="ARBA00023136"/>
    </source>
</evidence>
<reference evidence="14" key="2">
    <citation type="submission" date="2025-09" db="UniProtKB">
        <authorList>
            <consortium name="Ensembl"/>
        </authorList>
    </citation>
    <scope>IDENTIFICATION</scope>
</reference>
<keyword evidence="9 11" id="KW-1015">Disulfide bond</keyword>
<dbReference type="CDD" id="cd00063">
    <property type="entry name" value="FN3"/>
    <property type="match status" value="1"/>
</dbReference>
<feature type="domain" description="SRCR" evidence="12">
    <location>
        <begin position="213"/>
        <end position="306"/>
    </location>
</feature>
<keyword evidence="4" id="KW-0812">Transmembrane</keyword>
<dbReference type="PANTHER" id="PTHR48071:SF15">
    <property type="entry name" value="SRCR DOMAIN-CONTAINING PROTEIN"/>
    <property type="match status" value="1"/>
</dbReference>
<evidence type="ECO:0000259" key="13">
    <source>
        <dbReference type="PROSITE" id="PS50853"/>
    </source>
</evidence>
<evidence type="ECO:0000313" key="15">
    <source>
        <dbReference type="Proteomes" id="UP000694523"/>
    </source>
</evidence>
<keyword evidence="8" id="KW-0472">Membrane</keyword>
<evidence type="ECO:0000256" key="3">
    <source>
        <dbReference type="ARBA" id="ARBA00022525"/>
    </source>
</evidence>
<evidence type="ECO:0000256" key="11">
    <source>
        <dbReference type="PROSITE-ProRule" id="PRU00196"/>
    </source>
</evidence>
<dbReference type="GO" id="GO:0031638">
    <property type="term" value="P:zymogen activation"/>
    <property type="evidence" value="ECO:0007669"/>
    <property type="project" value="TreeGrafter"/>
</dbReference>
<comment type="caution">
    <text evidence="11">Lacks conserved residue(s) required for the propagation of feature annotation.</text>
</comment>
<dbReference type="InterPro" id="IPR001190">
    <property type="entry name" value="SRCR"/>
</dbReference>
<dbReference type="PRINTS" id="PR00258">
    <property type="entry name" value="SPERACTRCPTR"/>
</dbReference>
<dbReference type="Gene3D" id="3.10.250.10">
    <property type="entry name" value="SRCR-like domain"/>
    <property type="match status" value="2"/>
</dbReference>
<evidence type="ECO:0000313" key="14">
    <source>
        <dbReference type="Ensembl" id="ENSNMLP00000037046.1"/>
    </source>
</evidence>
<keyword evidence="3" id="KW-0964">Secreted</keyword>
<evidence type="ECO:0000256" key="7">
    <source>
        <dbReference type="ARBA" id="ARBA00022989"/>
    </source>
</evidence>
<evidence type="ECO:0008006" key="16">
    <source>
        <dbReference type="Google" id="ProtNLM"/>
    </source>
</evidence>
<dbReference type="SUPFAM" id="SSF49265">
    <property type="entry name" value="Fibronectin type III"/>
    <property type="match status" value="1"/>
</dbReference>